<dbReference type="InterPro" id="IPR008979">
    <property type="entry name" value="Galactose-bd-like_sf"/>
</dbReference>
<comment type="caution">
    <text evidence="2">The sequence shown here is derived from an EMBL/GenBank/DDBJ whole genome shotgun (WGS) entry which is preliminary data.</text>
</comment>
<dbReference type="SUPFAM" id="SSF49785">
    <property type="entry name" value="Galactose-binding domain-like"/>
    <property type="match status" value="1"/>
</dbReference>
<dbReference type="InterPro" id="IPR052108">
    <property type="entry name" value="MEGF/SIB"/>
</dbReference>
<dbReference type="Gene3D" id="2.170.300.10">
    <property type="entry name" value="Tie2 ligand-binding domain superfamily"/>
    <property type="match status" value="1"/>
</dbReference>
<reference evidence="2 3" key="1">
    <citation type="journal article" date="2021" name="Elife">
        <title>Chloroplast acquisition without the gene transfer in kleptoplastic sea slugs, Plakobranchus ocellatus.</title>
        <authorList>
            <person name="Maeda T."/>
            <person name="Takahashi S."/>
            <person name="Yoshida T."/>
            <person name="Shimamura S."/>
            <person name="Takaki Y."/>
            <person name="Nagai Y."/>
            <person name="Toyoda A."/>
            <person name="Suzuki Y."/>
            <person name="Arimoto A."/>
            <person name="Ishii H."/>
            <person name="Satoh N."/>
            <person name="Nishiyama T."/>
            <person name="Hasebe M."/>
            <person name="Maruyama T."/>
            <person name="Minagawa J."/>
            <person name="Obokata J."/>
            <person name="Shigenobu S."/>
        </authorList>
    </citation>
    <scope>NUCLEOTIDE SEQUENCE [LARGE SCALE GENOMIC DNA]</scope>
</reference>
<keyword evidence="3" id="KW-1185">Reference proteome</keyword>
<keyword evidence="1" id="KW-0472">Membrane</keyword>
<dbReference type="EMBL" id="BMAT01007067">
    <property type="protein sequence ID" value="GFS25607.1"/>
    <property type="molecule type" value="Genomic_DNA"/>
</dbReference>
<keyword evidence="1" id="KW-0812">Transmembrane</keyword>
<dbReference type="PANTHER" id="PTHR24035">
    <property type="entry name" value="MULTIPLE EPIDERMAL GROWTH FACTOR-LIKE DOMAINS PROTEIN"/>
    <property type="match status" value="1"/>
</dbReference>
<dbReference type="AlphaFoldDB" id="A0AAV4JS51"/>
<evidence type="ECO:0000256" key="1">
    <source>
        <dbReference type="SAM" id="Phobius"/>
    </source>
</evidence>
<evidence type="ECO:0000313" key="3">
    <source>
        <dbReference type="Proteomes" id="UP000762676"/>
    </source>
</evidence>
<dbReference type="Gene3D" id="2.60.120.260">
    <property type="entry name" value="Galactose-binding domain-like"/>
    <property type="match status" value="1"/>
</dbReference>
<gene>
    <name evidence="2" type="ORF">ElyMa_003445700</name>
</gene>
<feature type="transmembrane region" description="Helical" evidence="1">
    <location>
        <begin position="89"/>
        <end position="111"/>
    </location>
</feature>
<accession>A0AAV4JS51</accession>
<keyword evidence="1" id="KW-1133">Transmembrane helix</keyword>
<sequence length="504" mass="56706">MSPDTTAFPRHRQFFRAQWKASADEDDKRRLGVITSRNGSEWQCPNWSGQPQTEMHGDRKLLLLPSDPPDDPTGRGTEVSGTMSTLRYLYNWITLLIVLIAISTSFASVCYTKRGEDSRCKYDCHCQKSYQCEHETGDCHGRGCADGWFGPACQYATMRLEPASWMTDRNDDTCNDGNTNEMTVTVQPQQYLSWVRLVFNSEQWYRNISLHYTSIRSSGWMPCRSQQVATVDGKTLDISCPTAHPVDRLKLTGSEVQYLCSLYVSAGRNVALKQSAEQSSMYKGRVAGFAVDGFFERDKDQSMTCSHTAENSDGYWLLTLSKPAELYRVFLENRRYYEGRLMGFTLKMFDENGKSLFEYTDQQGKRQPYYNVIPKDTPVEPVHKLRVIQGRNSQFVTLCEVVAYGETVCPEGKFGRECERDCNCAHQTQGCFVHSGGCPSGCAPGFTGEDCLTKCPKGQFGFLCNETCSEQCIGQEKSCNHIDGACDLGCEVGYQPPLCVDGKV</sequence>
<organism evidence="2 3">
    <name type="scientific">Elysia marginata</name>
    <dbReference type="NCBI Taxonomy" id="1093978"/>
    <lineage>
        <taxon>Eukaryota</taxon>
        <taxon>Metazoa</taxon>
        <taxon>Spiralia</taxon>
        <taxon>Lophotrochozoa</taxon>
        <taxon>Mollusca</taxon>
        <taxon>Gastropoda</taxon>
        <taxon>Heterobranchia</taxon>
        <taxon>Euthyneura</taxon>
        <taxon>Panpulmonata</taxon>
        <taxon>Sacoglossa</taxon>
        <taxon>Placobranchoidea</taxon>
        <taxon>Plakobranchidae</taxon>
        <taxon>Elysia</taxon>
    </lineage>
</organism>
<evidence type="ECO:0000313" key="2">
    <source>
        <dbReference type="EMBL" id="GFS25607.1"/>
    </source>
</evidence>
<protein>
    <submittedName>
        <fullName evidence="2">Multiple epidermal growth factor-like domains 6</fullName>
    </submittedName>
</protein>
<name>A0AAV4JS51_9GAST</name>
<dbReference type="Proteomes" id="UP000762676">
    <property type="component" value="Unassembled WGS sequence"/>
</dbReference>
<dbReference type="PANTHER" id="PTHR24035:SF109">
    <property type="entry name" value="PROTEIN DRAPER"/>
    <property type="match status" value="1"/>
</dbReference>
<proteinExistence type="predicted"/>